<evidence type="ECO:0000256" key="3">
    <source>
        <dbReference type="ARBA" id="ARBA00022738"/>
    </source>
</evidence>
<keyword evidence="2" id="KW-0042">Antenna complex</keyword>
<evidence type="ECO:0000256" key="5">
    <source>
        <dbReference type="ARBA" id="ARBA00023136"/>
    </source>
</evidence>
<gene>
    <name evidence="9" type="ORF">H6G24_12265</name>
</gene>
<reference evidence="9 10" key="1">
    <citation type="journal article" date="2020" name="ISME J.">
        <title>Comparative genomics reveals insights into cyanobacterial evolution and habitat adaptation.</title>
        <authorList>
            <person name="Chen M.Y."/>
            <person name="Teng W.K."/>
            <person name="Zhao L."/>
            <person name="Hu C.X."/>
            <person name="Zhou Y.K."/>
            <person name="Han B.P."/>
            <person name="Song L.R."/>
            <person name="Shu W.S."/>
        </authorList>
    </citation>
    <scope>NUCLEOTIDE SEQUENCE [LARGE SCALE GENOMIC DNA]</scope>
    <source>
        <strain evidence="9 10">FACHB-288</strain>
    </source>
</reference>
<feature type="domain" description="PBS-linker" evidence="8">
    <location>
        <begin position="11"/>
        <end position="194"/>
    </location>
</feature>
<comment type="subcellular location">
    <subcellularLocation>
        <location evidence="1">Endomembrane system</location>
    </subcellularLocation>
</comment>
<evidence type="ECO:0000256" key="2">
    <source>
        <dbReference type="ARBA" id="ARBA00022549"/>
    </source>
</evidence>
<dbReference type="PANTHER" id="PTHR34011">
    <property type="entry name" value="PHYCOBILISOME 32.1 KDA LINKER POLYPEPTIDE, PHYCOCYANIN-ASSOCIATED, ROD 2-RELATED"/>
    <property type="match status" value="1"/>
</dbReference>
<dbReference type="InterPro" id="IPR038255">
    <property type="entry name" value="PBS_linker_sf"/>
</dbReference>
<keyword evidence="10" id="KW-1185">Reference proteome</keyword>
<keyword evidence="4" id="KW-0793">Thylakoid</keyword>
<evidence type="ECO:0000256" key="1">
    <source>
        <dbReference type="ARBA" id="ARBA00004308"/>
    </source>
</evidence>
<feature type="transmembrane region" description="Helical" evidence="7">
    <location>
        <begin position="216"/>
        <end position="240"/>
    </location>
</feature>
<dbReference type="EMBL" id="JACJQH010000016">
    <property type="protein sequence ID" value="MBD2196265.1"/>
    <property type="molecule type" value="Genomic_DNA"/>
</dbReference>
<dbReference type="PROSITE" id="PS51445">
    <property type="entry name" value="PBS_LINKER"/>
    <property type="match status" value="1"/>
</dbReference>
<evidence type="ECO:0000256" key="4">
    <source>
        <dbReference type="ARBA" id="ARBA00023078"/>
    </source>
</evidence>
<dbReference type="Proteomes" id="UP000658514">
    <property type="component" value="Unassembled WGS sequence"/>
</dbReference>
<comment type="caution">
    <text evidence="9">The sequence shown here is derived from an EMBL/GenBank/DDBJ whole genome shotgun (WGS) entry which is preliminary data.</text>
</comment>
<evidence type="ECO:0000313" key="9">
    <source>
        <dbReference type="EMBL" id="MBD2196265.1"/>
    </source>
</evidence>
<evidence type="ECO:0000256" key="6">
    <source>
        <dbReference type="PROSITE-ProRule" id="PRU00775"/>
    </source>
</evidence>
<sequence length="246" mass="28269">MSIPLLEYAPSSQNQRVTGFEIPGDEQPRIYTTDNLLSATEMDVLILAAYRQIFHEQQMLSSNRQIFLESQLKAGQITVKEFIRGLVLSDSFRRLNYDANNNYRFVELCVQRVLGRRIYSDREKLAFSIVLATKGIVGFVQELLNSDEYLENFGDNTVPYQRRRVLPQRSQGELPFERMARYGADYRDKLPLVTVGYKPVQRLTLQTFLRSPNRDLVLLTIGSGASLILALSLLTLFGLFPQLFPY</sequence>
<evidence type="ECO:0000313" key="10">
    <source>
        <dbReference type="Proteomes" id="UP000658514"/>
    </source>
</evidence>
<dbReference type="RefSeq" id="WP_190541377.1">
    <property type="nucleotide sequence ID" value="NZ_CAWPNO010000047.1"/>
</dbReference>
<keyword evidence="3 6" id="KW-0605">Phycobilisome</keyword>
<dbReference type="InterPro" id="IPR001297">
    <property type="entry name" value="PBS_linker_dom"/>
</dbReference>
<comment type="similarity">
    <text evidence="6">Belongs to the phycobilisome linker protein family.</text>
</comment>
<proteinExistence type="inferred from homology"/>
<evidence type="ECO:0000256" key="7">
    <source>
        <dbReference type="SAM" id="Phobius"/>
    </source>
</evidence>
<protein>
    <submittedName>
        <fullName evidence="9">Phycobilisome rod-core linker polypeptide</fullName>
    </submittedName>
</protein>
<name>A0ABR8A8D7_9CYAN</name>
<dbReference type="Pfam" id="PF00427">
    <property type="entry name" value="PBS_linker_poly"/>
    <property type="match status" value="1"/>
</dbReference>
<keyword evidence="7" id="KW-1133">Transmembrane helix</keyword>
<dbReference type="Gene3D" id="1.10.3130.20">
    <property type="entry name" value="Phycobilisome linker domain"/>
    <property type="match status" value="1"/>
</dbReference>
<keyword evidence="7" id="KW-0812">Transmembrane</keyword>
<evidence type="ECO:0000259" key="8">
    <source>
        <dbReference type="PROSITE" id="PS51445"/>
    </source>
</evidence>
<keyword evidence="5 7" id="KW-0472">Membrane</keyword>
<accession>A0ABR8A8D7</accession>
<organism evidence="9 10">
    <name type="scientific">Calothrix parietina FACHB-288</name>
    <dbReference type="NCBI Taxonomy" id="2692896"/>
    <lineage>
        <taxon>Bacteria</taxon>
        <taxon>Bacillati</taxon>
        <taxon>Cyanobacteriota</taxon>
        <taxon>Cyanophyceae</taxon>
        <taxon>Nostocales</taxon>
        <taxon>Calotrichaceae</taxon>
        <taxon>Calothrix</taxon>
    </lineage>
</organism>